<gene>
    <name evidence="1" type="ORF">NC998_13160</name>
</gene>
<evidence type="ECO:0000313" key="2">
    <source>
        <dbReference type="Proteomes" id="UP001464891"/>
    </source>
</evidence>
<reference evidence="1 2" key="1">
    <citation type="submission" date="2022-04" db="EMBL/GenBank/DDBJ databases">
        <title>Positive selection, recombination, and allopatry shape intraspecific diversity of widespread and dominant cyanobacteria.</title>
        <authorList>
            <person name="Wei J."/>
            <person name="Shu W."/>
            <person name="Hu C."/>
        </authorList>
    </citation>
    <scope>NUCLEOTIDE SEQUENCE [LARGE SCALE GENOMIC DNA]</scope>
    <source>
        <strain evidence="1 2">GB2-A4</strain>
    </source>
</reference>
<accession>A0ABV0J8T4</accession>
<proteinExistence type="predicted"/>
<protein>
    <submittedName>
        <fullName evidence="1">Uncharacterized protein</fullName>
    </submittedName>
</protein>
<dbReference type="RefSeq" id="WP_190432452.1">
    <property type="nucleotide sequence ID" value="NZ_JAMPKM010000007.1"/>
</dbReference>
<name>A0ABV0J8T4_9CYAN</name>
<sequence>MCFKSQATQAQVYDLEKILCHEMPHFWHVCNRGVNPELGKIAGTTGEILQSNPLALAQLLIAYHMLVAAQGY</sequence>
<dbReference type="EMBL" id="JAMPKM010000007">
    <property type="protein sequence ID" value="MEP0818044.1"/>
    <property type="molecule type" value="Genomic_DNA"/>
</dbReference>
<dbReference type="Proteomes" id="UP001464891">
    <property type="component" value="Unassembled WGS sequence"/>
</dbReference>
<comment type="caution">
    <text evidence="1">The sequence shown here is derived from an EMBL/GenBank/DDBJ whole genome shotgun (WGS) entry which is preliminary data.</text>
</comment>
<organism evidence="1 2">
    <name type="scientific">Trichocoleus desertorum GB2-A4</name>
    <dbReference type="NCBI Taxonomy" id="2933944"/>
    <lineage>
        <taxon>Bacteria</taxon>
        <taxon>Bacillati</taxon>
        <taxon>Cyanobacteriota</taxon>
        <taxon>Cyanophyceae</taxon>
        <taxon>Leptolyngbyales</taxon>
        <taxon>Trichocoleusaceae</taxon>
        <taxon>Trichocoleus</taxon>
    </lineage>
</organism>
<keyword evidence="2" id="KW-1185">Reference proteome</keyword>
<evidence type="ECO:0000313" key="1">
    <source>
        <dbReference type="EMBL" id="MEP0818044.1"/>
    </source>
</evidence>